<accession>H0QR66</accession>
<dbReference type="AlphaFoldDB" id="H0QR66"/>
<dbReference type="RefSeq" id="WP_003804733.1">
    <property type="nucleotide sequence ID" value="NZ_BAEG01000084.1"/>
</dbReference>
<sequence>MDIVHERAAGMDISKRDAKVCIRIPGTRARTSSRTVATYGATTNEILRLRRDLEAAAVTVVVMEATGDYWKPFYFLLAESLNVQLVNAKAARNIPGRKSDVSDATWLAELAAHNLLRASFVPPEPIRQLRDLTRTRSNLTHERTREYSRLEKGLEDSSIKLSSVVSTLSTRSARSILDALVSGERDPQTLASLAHASMGRKSAALVEALTGRFTDHHAFMVQLHLDRIDQIEATLAALDTRIDMVMEPFSLARELLMTVPGISKNVANVIIAEAGVDMNVFDTAGHLASWAGVCPSQNESAGRIKSTQTQPGDHYLKAALGIAALAVSRSKTTYLAVKYRRIQVHAGALRAVVALQHTLLVIVWNMLHDGVAYDELGIDHYDKTNPERARKRLQRRMVALGFEPNLTPLSAGS</sequence>
<evidence type="ECO:0000313" key="4">
    <source>
        <dbReference type="Proteomes" id="UP000003828"/>
    </source>
</evidence>
<dbReference type="InterPro" id="IPR047650">
    <property type="entry name" value="Transpos_IS110"/>
</dbReference>
<feature type="domain" description="Transposase IS110-like N-terminal" evidence="1">
    <location>
        <begin position="9"/>
        <end position="155"/>
    </location>
</feature>
<dbReference type="GO" id="GO:0004803">
    <property type="term" value="F:transposase activity"/>
    <property type="evidence" value="ECO:0007669"/>
    <property type="project" value="InterPro"/>
</dbReference>
<name>H0QR66_ARTG1</name>
<dbReference type="Proteomes" id="UP000003828">
    <property type="component" value="Unassembled WGS sequence"/>
</dbReference>
<evidence type="ECO:0000259" key="2">
    <source>
        <dbReference type="Pfam" id="PF02371"/>
    </source>
</evidence>
<dbReference type="GO" id="GO:0006313">
    <property type="term" value="P:DNA transposition"/>
    <property type="evidence" value="ECO:0007669"/>
    <property type="project" value="InterPro"/>
</dbReference>
<feature type="domain" description="Transposase IS116/IS110/IS902 C-terminal" evidence="2">
    <location>
        <begin position="254"/>
        <end position="331"/>
    </location>
</feature>
<evidence type="ECO:0000259" key="1">
    <source>
        <dbReference type="Pfam" id="PF01548"/>
    </source>
</evidence>
<keyword evidence="4" id="KW-1185">Reference proteome</keyword>
<proteinExistence type="predicted"/>
<dbReference type="GO" id="GO:0003677">
    <property type="term" value="F:DNA binding"/>
    <property type="evidence" value="ECO:0007669"/>
    <property type="project" value="InterPro"/>
</dbReference>
<dbReference type="InterPro" id="IPR003346">
    <property type="entry name" value="Transposase_20"/>
</dbReference>
<organism evidence="3 4">
    <name type="scientific">Arthrobacter globiformis (strain ATCC 8010 / DSM 20124 / JCM 1332 / NBRC 12137 / NCIMB 8907 / NRRL B-2979 / 168)</name>
    <dbReference type="NCBI Taxonomy" id="1077972"/>
    <lineage>
        <taxon>Bacteria</taxon>
        <taxon>Bacillati</taxon>
        <taxon>Actinomycetota</taxon>
        <taxon>Actinomycetes</taxon>
        <taxon>Micrococcales</taxon>
        <taxon>Micrococcaceae</taxon>
        <taxon>Arthrobacter</taxon>
    </lineage>
</organism>
<protein>
    <submittedName>
        <fullName evidence="3">Putative transposase</fullName>
    </submittedName>
</protein>
<dbReference type="OrthoDB" id="9815354at2"/>
<feature type="non-terminal residue" evidence="3">
    <location>
        <position position="413"/>
    </location>
</feature>
<dbReference type="NCBIfam" id="NF033542">
    <property type="entry name" value="transpos_IS110"/>
    <property type="match status" value="1"/>
</dbReference>
<comment type="caution">
    <text evidence="3">The sequence shown here is derived from an EMBL/GenBank/DDBJ whole genome shotgun (WGS) entry which is preliminary data.</text>
</comment>
<dbReference type="PANTHER" id="PTHR33055">
    <property type="entry name" value="TRANSPOSASE FOR INSERTION SEQUENCE ELEMENT IS1111A"/>
    <property type="match status" value="1"/>
</dbReference>
<reference evidence="3 4" key="1">
    <citation type="submission" date="2011-12" db="EMBL/GenBank/DDBJ databases">
        <title>Whole genome shotgun sequence of Arthrobacter globiformis NBRC 12137.</title>
        <authorList>
            <person name="Miyazawa S."/>
            <person name="Hosoyama A."/>
            <person name="Tsuchikane K."/>
            <person name="Katsumata H."/>
            <person name="Yamazaki S."/>
            <person name="Fujita N."/>
        </authorList>
    </citation>
    <scope>NUCLEOTIDE SEQUENCE [LARGE SCALE GENOMIC DNA]</scope>
    <source>
        <strain evidence="3 4">NBRC 12137</strain>
    </source>
</reference>
<evidence type="ECO:0000313" key="3">
    <source>
        <dbReference type="EMBL" id="GAB15317.1"/>
    </source>
</evidence>
<dbReference type="InterPro" id="IPR002525">
    <property type="entry name" value="Transp_IS110-like_N"/>
</dbReference>
<dbReference type="eggNOG" id="COG3547">
    <property type="taxonomic scope" value="Bacteria"/>
</dbReference>
<dbReference type="PANTHER" id="PTHR33055:SF15">
    <property type="entry name" value="TRANSPOSASE-RELATED"/>
    <property type="match status" value="1"/>
</dbReference>
<gene>
    <name evidence="3" type="ORF">ARGLB_084_00010</name>
</gene>
<dbReference type="Pfam" id="PF02371">
    <property type="entry name" value="Transposase_20"/>
    <property type="match status" value="1"/>
</dbReference>
<dbReference type="EMBL" id="BAEG01000084">
    <property type="protein sequence ID" value="GAB15317.1"/>
    <property type="molecule type" value="Genomic_DNA"/>
</dbReference>
<dbReference type="Pfam" id="PF01548">
    <property type="entry name" value="DEDD_Tnp_IS110"/>
    <property type="match status" value="1"/>
</dbReference>